<protein>
    <recommendedName>
        <fullName evidence="3">Cell-wall binding lipoprotein</fullName>
    </recommendedName>
</protein>
<organism evidence="1 2">
    <name type="scientific">Fundicoccus ignavus</name>
    <dbReference type="NCBI Taxonomy" id="2664442"/>
    <lineage>
        <taxon>Bacteria</taxon>
        <taxon>Bacillati</taxon>
        <taxon>Bacillota</taxon>
        <taxon>Bacilli</taxon>
        <taxon>Lactobacillales</taxon>
        <taxon>Aerococcaceae</taxon>
        <taxon>Fundicoccus</taxon>
    </lineage>
</organism>
<sequence>MKKTFQLFLLTFSVILLVACDNSLKRADRAIGLIQENVTQIVNELNEVQVLENSLQSEFESMLQSSEDLTIFHPNDSLVQVNIDNRKEHLESMLESIKQLDELISELENLKSSDTIPTTQIDQVITYLNDLSTDLNTYIIDYQENLVEEEITFKSIANPETDYRSFFGVFDNINTLATENNINLDKILVHFEPLTSLLINLKVFLVDAQ</sequence>
<proteinExistence type="predicted"/>
<dbReference type="Proteomes" id="UP000469870">
    <property type="component" value="Unassembled WGS sequence"/>
</dbReference>
<dbReference type="RefSeq" id="WP_153861097.1">
    <property type="nucleotide sequence ID" value="NZ_WJQR01000001.1"/>
</dbReference>
<comment type="caution">
    <text evidence="1">The sequence shown here is derived from an EMBL/GenBank/DDBJ whole genome shotgun (WGS) entry which is preliminary data.</text>
</comment>
<dbReference type="Gene3D" id="1.20.120.570">
    <property type="entry name" value="YkyA-like"/>
    <property type="match status" value="1"/>
</dbReference>
<dbReference type="InterPro" id="IPR019454">
    <property type="entry name" value="Lipoprot_YkyA-like"/>
</dbReference>
<evidence type="ECO:0008006" key="3">
    <source>
        <dbReference type="Google" id="ProtNLM"/>
    </source>
</evidence>
<reference evidence="1 2" key="1">
    <citation type="submission" date="2019-11" db="EMBL/GenBank/DDBJ databases">
        <title>Characterisation of Fundicoccus ignavus gen. nov. sp. nov., a novel genus of the family Aerococcaceae isolated from bulk tank milk.</title>
        <authorList>
            <person name="Siebert A."/>
            <person name="Huptas C."/>
            <person name="Wenning M."/>
            <person name="Scherer S."/>
            <person name="Doll E.V."/>
        </authorList>
    </citation>
    <scope>NUCLEOTIDE SEQUENCE [LARGE SCALE GENOMIC DNA]</scope>
    <source>
        <strain evidence="1 2">DSM 109653</strain>
    </source>
</reference>
<accession>A0A844BF31</accession>
<dbReference type="PROSITE" id="PS51257">
    <property type="entry name" value="PROKAR_LIPOPROTEIN"/>
    <property type="match status" value="1"/>
</dbReference>
<evidence type="ECO:0000313" key="2">
    <source>
        <dbReference type="Proteomes" id="UP000469870"/>
    </source>
</evidence>
<evidence type="ECO:0000313" key="1">
    <source>
        <dbReference type="EMBL" id="MRI80565.1"/>
    </source>
</evidence>
<name>A0A844BF31_9LACT</name>
<dbReference type="AlphaFoldDB" id="A0A844BF31"/>
<dbReference type="EMBL" id="WJQR01000001">
    <property type="protein sequence ID" value="MRI80565.1"/>
    <property type="molecule type" value="Genomic_DNA"/>
</dbReference>
<dbReference type="InterPro" id="IPR036785">
    <property type="entry name" value="YkyA-like_sf"/>
</dbReference>
<dbReference type="Pfam" id="PF10368">
    <property type="entry name" value="YkyA"/>
    <property type="match status" value="1"/>
</dbReference>
<gene>
    <name evidence="1" type="ORF">GIY11_00775</name>
</gene>